<dbReference type="AlphaFoldDB" id="A0A482X8C9"/>
<feature type="coiled-coil region" evidence="1">
    <location>
        <begin position="738"/>
        <end position="821"/>
    </location>
</feature>
<dbReference type="EMBL" id="QKKF02015810">
    <property type="protein sequence ID" value="RZF41957.1"/>
    <property type="molecule type" value="Genomic_DNA"/>
</dbReference>
<protein>
    <submittedName>
        <fullName evidence="3">Uncharacterized protein</fullName>
    </submittedName>
</protein>
<feature type="coiled-coil region" evidence="1">
    <location>
        <begin position="679"/>
        <end position="706"/>
    </location>
</feature>
<sequence length="855" mass="97443">MENTHCNFCLKTDSMSSCSTNCYLSVQQDCTAKCSRVNQENMNINKRGKEPVSNSNQKNKITKGCEGFNTSNLQGNKSKQKDNQKRSVKVNVSKIPVLKNPPNFPTPDAAYAAKQEAKNYPFASYNCVGDAGFNPAELQNTPINDVFYMSVKNILPKIHKFGSEVEERKDKRTPKSRKIFTVNENLEVSKATSLDSFKASEGSERLTNVPQLHPPINLNTAYDQQVMCRRSQSDFEYEKLLGNIRKIKTKDKLTTLFSMVSEIERNSLIGQTFITELQILFSTENDQEDYKVVDMDEIEILLPNYSVDIIISKVYKVNKHDSANIISHYVKEIKDLISTKNIRIYPDMKTFLANIFCSHQDAEVRFLAVNKAAYKFWSENKQANTSGLDRKSVQSLKELLVQLIHTKEVIFQSELSLKGVIERYVETEREEDKEEMVRAISVHQEMIETALRSTDDFATSVLGQKVEELIKNLKESQCAVSSLLVKNDQLKVQNVELMDVYKKKGKGVSCFEDSREVENFDKNERLRERIVLVQKRLHTIEEKLSKSEEQNANLQDKLLVLRAQLDSERRSAQSLQANLQLEIACIKRINTGRESALRQASSAGDGLLKDISRIEQSLMKAGKKVQLLPQEMLAPSRSSFIDFVTTCRSCIKVLSQELISTLDTVAGLKNRLDIVTVDNTYANQDIKDLTAEIAQLKEELLKLKHINIQNKLGSKNQNTCVQTSSQTDLILPSPRGNNTQETQELMNLKDTNKDLKRKLSLVEQRCEELTQEMGAVYKEKESLMFDLHESDTKLQSSEKIFKELQKENKMLIESNENLTEKLVAAMNLLSYSKSVVENLNRRKNGESCSEDKQRD</sequence>
<dbReference type="Proteomes" id="UP000291343">
    <property type="component" value="Unassembled WGS sequence"/>
</dbReference>
<dbReference type="SUPFAM" id="SSF57997">
    <property type="entry name" value="Tropomyosin"/>
    <property type="match status" value="1"/>
</dbReference>
<name>A0A482X8C9_LAOST</name>
<dbReference type="SMR" id="A0A482X8C9"/>
<proteinExistence type="predicted"/>
<feature type="compositionally biased region" description="Polar residues" evidence="2">
    <location>
        <begin position="68"/>
        <end position="77"/>
    </location>
</feature>
<organism evidence="3 4">
    <name type="scientific">Laodelphax striatellus</name>
    <name type="common">Small brown planthopper</name>
    <name type="synonym">Delphax striatella</name>
    <dbReference type="NCBI Taxonomy" id="195883"/>
    <lineage>
        <taxon>Eukaryota</taxon>
        <taxon>Metazoa</taxon>
        <taxon>Ecdysozoa</taxon>
        <taxon>Arthropoda</taxon>
        <taxon>Hexapoda</taxon>
        <taxon>Insecta</taxon>
        <taxon>Pterygota</taxon>
        <taxon>Neoptera</taxon>
        <taxon>Paraneoptera</taxon>
        <taxon>Hemiptera</taxon>
        <taxon>Auchenorrhyncha</taxon>
        <taxon>Fulgoroidea</taxon>
        <taxon>Delphacidae</taxon>
        <taxon>Criomorphinae</taxon>
        <taxon>Laodelphax</taxon>
    </lineage>
</organism>
<feature type="coiled-coil region" evidence="1">
    <location>
        <begin position="523"/>
        <end position="578"/>
    </location>
</feature>
<comment type="caution">
    <text evidence="3">The sequence shown here is derived from an EMBL/GenBank/DDBJ whole genome shotgun (WGS) entry which is preliminary data.</text>
</comment>
<evidence type="ECO:0000313" key="3">
    <source>
        <dbReference type="EMBL" id="RZF41957.1"/>
    </source>
</evidence>
<feature type="region of interest" description="Disordered" evidence="2">
    <location>
        <begin position="66"/>
        <end position="87"/>
    </location>
</feature>
<evidence type="ECO:0000256" key="2">
    <source>
        <dbReference type="SAM" id="MobiDB-lite"/>
    </source>
</evidence>
<evidence type="ECO:0000256" key="1">
    <source>
        <dbReference type="SAM" id="Coils"/>
    </source>
</evidence>
<keyword evidence="1" id="KW-0175">Coiled coil</keyword>
<keyword evidence="4" id="KW-1185">Reference proteome</keyword>
<gene>
    <name evidence="3" type="ORF">LSTR_LSTR012334</name>
</gene>
<evidence type="ECO:0000313" key="4">
    <source>
        <dbReference type="Proteomes" id="UP000291343"/>
    </source>
</evidence>
<accession>A0A482X8C9</accession>
<dbReference type="InParanoid" id="A0A482X8C9"/>
<reference evidence="3 4" key="1">
    <citation type="journal article" date="2017" name="Gigascience">
        <title>Genome sequence of the small brown planthopper, Laodelphax striatellus.</title>
        <authorList>
            <person name="Zhu J."/>
            <person name="Jiang F."/>
            <person name="Wang X."/>
            <person name="Yang P."/>
            <person name="Bao Y."/>
            <person name="Zhao W."/>
            <person name="Wang W."/>
            <person name="Lu H."/>
            <person name="Wang Q."/>
            <person name="Cui N."/>
            <person name="Li J."/>
            <person name="Chen X."/>
            <person name="Luo L."/>
            <person name="Yu J."/>
            <person name="Kang L."/>
            <person name="Cui F."/>
        </authorList>
    </citation>
    <scope>NUCLEOTIDE SEQUENCE [LARGE SCALE GENOMIC DNA]</scope>
    <source>
        <strain evidence="3">Lst14</strain>
    </source>
</reference>